<dbReference type="AlphaFoldDB" id="A0A5C8P8C8"/>
<dbReference type="Proteomes" id="UP000321638">
    <property type="component" value="Unassembled WGS sequence"/>
</dbReference>
<keyword evidence="2 14" id="KW-0479">Metal-binding</keyword>
<sequence>MTPSDVQLSLDLPAPPLAGETPLVPARMVNEYVYCPRLAYLMWTQSEWAETGDTVEGNRVHARVDRANAPLPAPEMLEGAAAEPKVVSRALTLSSAALGVIAKIDVAEAEDGIVTPIDYKRGKRPHVPQGAYEPERIQVCLQALLLEEHGYRVDAGAIYYAESRERVRIVLDEALRAAARSAVHGLRLLVAQGRIPPPLRDSPKCPRCALVSICLPDEISALGGSALAPRPIAVPADEALPLVVQSQRARIGKDGETLKITDEEGGETNVRLIDISDVALFGNVAITTPALATLMEREIPVTFHSHGGWFRGMAQGIGHRNVEVRTAQYRASFDEAFCLRFARELVAAKVLNQRTILRRNWRGDPEARHPVLQRLSAARKAAGGAATLPELLGIEGDAAAAYFRAFAGLLAPAGTAVGGSAGGGGIGAGAGFAEAAPAGAGLGGAMAFRFDARNRRPPADPVNAMLSLAYAMLGRHLTIALAAVGLDPYRGFYHAPRYGRPALALDLMEPFRPVIADSVVLSAVNTGEVRPEDFVVAATGAGLTPAGRRRFVDAFERRLSQETTHPLFGYRLSMRRLILVQARLLCRFLLGELPGYPHHLPR</sequence>
<keyword evidence="8" id="KW-0411">Iron-sulfur</keyword>
<comment type="caution">
    <text evidence="16">The sequence shown here is derived from an EMBL/GenBank/DDBJ whole genome shotgun (WGS) entry which is preliminary data.</text>
</comment>
<dbReference type="InterPro" id="IPR050646">
    <property type="entry name" value="Cas1"/>
</dbReference>
<dbReference type="HAMAP" id="MF_01470">
    <property type="entry name" value="Cas1"/>
    <property type="match status" value="1"/>
</dbReference>
<comment type="cofactor">
    <cofactor evidence="14">
        <name>Mg(2+)</name>
        <dbReference type="ChEBI" id="CHEBI:18420"/>
    </cofactor>
    <cofactor evidence="14">
        <name>Mn(2+)</name>
        <dbReference type="ChEBI" id="CHEBI:29035"/>
    </cofactor>
</comment>
<reference evidence="16 17" key="1">
    <citation type="submission" date="2019-06" db="EMBL/GenBank/DDBJ databases">
        <title>New taxonomy in bacterial strain CC-CFT640, isolated from vineyard.</title>
        <authorList>
            <person name="Lin S.-Y."/>
            <person name="Tsai C.-F."/>
            <person name="Young C.-C."/>
        </authorList>
    </citation>
    <scope>NUCLEOTIDE SEQUENCE [LARGE SCALE GENOMIC DNA]</scope>
    <source>
        <strain evidence="16 17">CC-CFT640</strain>
    </source>
</reference>
<evidence type="ECO:0000256" key="11">
    <source>
        <dbReference type="ARBA" id="ARBA00023211"/>
    </source>
</evidence>
<feature type="binding site" evidence="14">
    <location>
        <position position="494"/>
    </location>
    <ligand>
        <name>Mn(2+)</name>
        <dbReference type="ChEBI" id="CHEBI:29035"/>
    </ligand>
</feature>
<dbReference type="EMBL" id="VDUZ01000077">
    <property type="protein sequence ID" value="TXL69595.1"/>
    <property type="molecule type" value="Genomic_DNA"/>
</dbReference>
<organism evidence="16 17">
    <name type="scientific">Vineibacter terrae</name>
    <dbReference type="NCBI Taxonomy" id="2586908"/>
    <lineage>
        <taxon>Bacteria</taxon>
        <taxon>Pseudomonadati</taxon>
        <taxon>Pseudomonadota</taxon>
        <taxon>Alphaproteobacteria</taxon>
        <taxon>Hyphomicrobiales</taxon>
        <taxon>Vineibacter</taxon>
    </lineage>
</organism>
<dbReference type="Gene3D" id="3.100.10.20">
    <property type="entry name" value="CRISPR-associated endonuclease Cas1, N-terminal domain"/>
    <property type="match status" value="1"/>
</dbReference>
<dbReference type="CDD" id="cd09634">
    <property type="entry name" value="Cas1_I-II-III"/>
    <property type="match status" value="1"/>
</dbReference>
<feature type="binding site" evidence="14">
    <location>
        <position position="395"/>
    </location>
    <ligand>
        <name>Mn(2+)</name>
        <dbReference type="ChEBI" id="CHEBI:29035"/>
    </ligand>
</feature>
<dbReference type="RefSeq" id="WP_147852307.1">
    <property type="nucleotide sequence ID" value="NZ_VDUZ01000077.1"/>
</dbReference>
<dbReference type="EC" id="3.1.-.-" evidence="14"/>
<comment type="subunit">
    <text evidence="13 14">Homodimer, forms a heterotetramer with a Cas2 homodimer.</text>
</comment>
<gene>
    <name evidence="14 16" type="primary">cas1</name>
    <name evidence="16" type="ORF">FHP25_38360</name>
</gene>
<dbReference type="InterPro" id="IPR042211">
    <property type="entry name" value="CRISPR-assoc_Cas1_N"/>
</dbReference>
<dbReference type="NCBIfam" id="TIGR00372">
    <property type="entry name" value="cas4"/>
    <property type="match status" value="1"/>
</dbReference>
<keyword evidence="4 14" id="KW-0378">Hydrolase</keyword>
<evidence type="ECO:0000256" key="7">
    <source>
        <dbReference type="ARBA" id="ARBA00023004"/>
    </source>
</evidence>
<keyword evidence="11 14" id="KW-0464">Manganese</keyword>
<dbReference type="Pfam" id="PF01930">
    <property type="entry name" value="Cas_Cas4"/>
    <property type="match status" value="1"/>
</dbReference>
<evidence type="ECO:0000313" key="17">
    <source>
        <dbReference type="Proteomes" id="UP000321638"/>
    </source>
</evidence>
<evidence type="ECO:0000256" key="12">
    <source>
        <dbReference type="ARBA" id="ARBA00033996"/>
    </source>
</evidence>
<evidence type="ECO:0000256" key="1">
    <source>
        <dbReference type="ARBA" id="ARBA00022722"/>
    </source>
</evidence>
<evidence type="ECO:0000256" key="6">
    <source>
        <dbReference type="ARBA" id="ARBA00022842"/>
    </source>
</evidence>
<evidence type="ECO:0000256" key="5">
    <source>
        <dbReference type="ARBA" id="ARBA00022839"/>
    </source>
</evidence>
<accession>A0A5C8P8C8</accession>
<comment type="catalytic activity">
    <reaction evidence="12">
        <text>exonucleolytic cleavage in the 5'- to 3'-direction to yield nucleoside 3'-phosphates.</text>
        <dbReference type="EC" id="3.1.12.1"/>
    </reaction>
</comment>
<feature type="domain" description="DUF83" evidence="15">
    <location>
        <begin position="28"/>
        <end position="215"/>
    </location>
</feature>
<comment type="function">
    <text evidence="14">CRISPR (clustered regularly interspaced short palindromic repeat), is an adaptive immune system that provides protection against mobile genetic elements (viruses, transposable elements and conjugative plasmids). CRISPR clusters contain spacers, sequences complementary to antecedent mobile elements, and target invading nucleic acids. CRISPR clusters are transcribed and processed into CRISPR RNA (crRNA). Acts as a dsDNA endonuclease. Involved in the integration of spacer DNA into the CRISPR cassette.</text>
</comment>
<evidence type="ECO:0000256" key="9">
    <source>
        <dbReference type="ARBA" id="ARBA00023118"/>
    </source>
</evidence>
<protein>
    <recommendedName>
        <fullName evidence="14">CRISPR-associated endonuclease Cas1</fullName>
        <ecNumber evidence="14">3.1.-.-</ecNumber>
    </recommendedName>
</protein>
<evidence type="ECO:0000256" key="14">
    <source>
        <dbReference type="HAMAP-Rule" id="MF_01470"/>
    </source>
</evidence>
<keyword evidence="17" id="KW-1185">Reference proteome</keyword>
<dbReference type="NCBIfam" id="TIGR00287">
    <property type="entry name" value="cas1"/>
    <property type="match status" value="2"/>
</dbReference>
<keyword evidence="5" id="KW-0269">Exonuclease</keyword>
<keyword evidence="1 14" id="KW-0540">Nuclease</keyword>
<dbReference type="OrthoDB" id="9803119at2"/>
<dbReference type="PANTHER" id="PTHR34353">
    <property type="entry name" value="CRISPR-ASSOCIATED ENDONUCLEASE CAS1 1"/>
    <property type="match status" value="1"/>
</dbReference>
<evidence type="ECO:0000259" key="15">
    <source>
        <dbReference type="Pfam" id="PF01930"/>
    </source>
</evidence>
<dbReference type="GO" id="GO:0046872">
    <property type="term" value="F:metal ion binding"/>
    <property type="evidence" value="ECO:0007669"/>
    <property type="project" value="UniProtKB-UniRule"/>
</dbReference>
<dbReference type="InterPro" id="IPR013343">
    <property type="entry name" value="CRISPR-assoc_prot_Cas4"/>
</dbReference>
<name>A0A5C8P8C8_9HYPH</name>
<dbReference type="InterPro" id="IPR022765">
    <property type="entry name" value="Dna2/Cas4_DUF83"/>
</dbReference>
<dbReference type="InterPro" id="IPR002729">
    <property type="entry name" value="CRISPR-assoc_Cas1"/>
</dbReference>
<dbReference type="GO" id="GO:0004527">
    <property type="term" value="F:exonuclease activity"/>
    <property type="evidence" value="ECO:0007669"/>
    <property type="project" value="UniProtKB-KW"/>
</dbReference>
<keyword evidence="10 14" id="KW-0238">DNA-binding</keyword>
<comment type="similarity">
    <text evidence="14">Belongs to the CRISPR-associated endonuclease Cas1 family.</text>
</comment>
<dbReference type="InterPro" id="IPR042206">
    <property type="entry name" value="CRISPR-assoc_Cas1_C"/>
</dbReference>
<dbReference type="Gene3D" id="1.20.120.920">
    <property type="entry name" value="CRISPR-associated endonuclease Cas1, C-terminal domain"/>
    <property type="match status" value="1"/>
</dbReference>
<evidence type="ECO:0000256" key="8">
    <source>
        <dbReference type="ARBA" id="ARBA00023014"/>
    </source>
</evidence>
<evidence type="ECO:0000256" key="13">
    <source>
        <dbReference type="ARBA" id="ARBA00038592"/>
    </source>
</evidence>
<dbReference type="Pfam" id="PF01867">
    <property type="entry name" value="Cas_Cas1"/>
    <property type="match status" value="2"/>
</dbReference>
<feature type="binding site" evidence="14">
    <location>
        <position position="509"/>
    </location>
    <ligand>
        <name>Mn(2+)</name>
        <dbReference type="ChEBI" id="CHEBI:29035"/>
    </ligand>
</feature>
<proteinExistence type="inferred from homology"/>
<keyword evidence="7" id="KW-0408">Iron</keyword>
<dbReference type="GO" id="GO:0004519">
    <property type="term" value="F:endonuclease activity"/>
    <property type="evidence" value="ECO:0007669"/>
    <property type="project" value="UniProtKB-UniRule"/>
</dbReference>
<evidence type="ECO:0000256" key="4">
    <source>
        <dbReference type="ARBA" id="ARBA00022801"/>
    </source>
</evidence>
<evidence type="ECO:0000256" key="10">
    <source>
        <dbReference type="ARBA" id="ARBA00023125"/>
    </source>
</evidence>
<evidence type="ECO:0000256" key="2">
    <source>
        <dbReference type="ARBA" id="ARBA00022723"/>
    </source>
</evidence>
<dbReference type="GO" id="GO:0051607">
    <property type="term" value="P:defense response to virus"/>
    <property type="evidence" value="ECO:0007669"/>
    <property type="project" value="UniProtKB-UniRule"/>
</dbReference>
<evidence type="ECO:0000313" key="16">
    <source>
        <dbReference type="EMBL" id="TXL69595.1"/>
    </source>
</evidence>
<dbReference type="GO" id="GO:0003677">
    <property type="term" value="F:DNA binding"/>
    <property type="evidence" value="ECO:0007669"/>
    <property type="project" value="UniProtKB-KW"/>
</dbReference>
<keyword evidence="9 14" id="KW-0051">Antiviral defense</keyword>
<evidence type="ECO:0000256" key="3">
    <source>
        <dbReference type="ARBA" id="ARBA00022759"/>
    </source>
</evidence>
<dbReference type="Gene3D" id="3.90.320.10">
    <property type="match status" value="1"/>
</dbReference>
<dbReference type="GO" id="GO:0043571">
    <property type="term" value="P:maintenance of CRISPR repeat elements"/>
    <property type="evidence" value="ECO:0007669"/>
    <property type="project" value="UniProtKB-UniRule"/>
</dbReference>
<keyword evidence="3 14" id="KW-0255">Endonuclease</keyword>
<dbReference type="GO" id="GO:0051536">
    <property type="term" value="F:iron-sulfur cluster binding"/>
    <property type="evidence" value="ECO:0007669"/>
    <property type="project" value="UniProtKB-KW"/>
</dbReference>
<dbReference type="PANTHER" id="PTHR34353:SF2">
    <property type="entry name" value="CRISPR-ASSOCIATED ENDONUCLEASE CAS1 1"/>
    <property type="match status" value="1"/>
</dbReference>
<keyword evidence="6 14" id="KW-0460">Magnesium</keyword>
<dbReference type="InterPro" id="IPR011604">
    <property type="entry name" value="PDDEXK-like_dom_sf"/>
</dbReference>